<dbReference type="PROSITE" id="PS51257">
    <property type="entry name" value="PROKAR_LIPOPROTEIN"/>
    <property type="match status" value="1"/>
</dbReference>
<dbReference type="OrthoDB" id="238206at2"/>
<accession>L2F6G3</accession>
<keyword evidence="6" id="KW-1185">Reference proteome</keyword>
<feature type="signal peptide" evidence="3">
    <location>
        <begin position="1"/>
        <end position="22"/>
    </location>
</feature>
<keyword evidence="2" id="KW-0677">Repeat</keyword>
<protein>
    <submittedName>
        <fullName evidence="5">Regulator of chromosome condensation</fullName>
    </submittedName>
</protein>
<dbReference type="InterPro" id="IPR013783">
    <property type="entry name" value="Ig-like_fold"/>
</dbReference>
<keyword evidence="3" id="KW-0732">Signal</keyword>
<name>L2F6G3_9GAMM</name>
<dbReference type="PANTHER" id="PTHR45982:SF1">
    <property type="entry name" value="REGULATOR OF CHROMOSOME CONDENSATION"/>
    <property type="match status" value="1"/>
</dbReference>
<dbReference type="InterPro" id="IPR009091">
    <property type="entry name" value="RCC1/BLIP-II"/>
</dbReference>
<proteinExistence type="predicted"/>
<gene>
    <name evidence="5" type="ORF">MOMA_05716</name>
</gene>
<organism evidence="5 6">
    <name type="scientific">Moraxella macacae 0408225</name>
    <dbReference type="NCBI Taxonomy" id="1230338"/>
    <lineage>
        <taxon>Bacteria</taxon>
        <taxon>Pseudomonadati</taxon>
        <taxon>Pseudomonadota</taxon>
        <taxon>Gammaproteobacteria</taxon>
        <taxon>Moraxellales</taxon>
        <taxon>Moraxellaceae</taxon>
        <taxon>Moraxella</taxon>
    </lineage>
</organism>
<dbReference type="InterPro" id="IPR000408">
    <property type="entry name" value="Reg_chr_condens"/>
</dbReference>
<dbReference type="PROSITE" id="PS50012">
    <property type="entry name" value="RCC1_3"/>
    <property type="match status" value="4"/>
</dbReference>
<dbReference type="Pfam" id="PF00415">
    <property type="entry name" value="RCC1"/>
    <property type="match status" value="1"/>
</dbReference>
<dbReference type="PANTHER" id="PTHR45982">
    <property type="entry name" value="REGULATOR OF CHROMOSOME CONDENSATION"/>
    <property type="match status" value="1"/>
</dbReference>
<feature type="domain" description="RCC1-like" evidence="4">
    <location>
        <begin position="330"/>
        <end position="615"/>
    </location>
</feature>
<evidence type="ECO:0000256" key="2">
    <source>
        <dbReference type="ARBA" id="ARBA00022737"/>
    </source>
</evidence>
<evidence type="ECO:0000256" key="3">
    <source>
        <dbReference type="SAM" id="SignalP"/>
    </source>
</evidence>
<dbReference type="SUPFAM" id="SSF50985">
    <property type="entry name" value="RCC1/BLIP-II"/>
    <property type="match status" value="1"/>
</dbReference>
<dbReference type="PATRIC" id="fig|1230338.3.peg.1215"/>
<feature type="chain" id="PRO_5003957870" evidence="3">
    <location>
        <begin position="23"/>
        <end position="622"/>
    </location>
</feature>
<keyword evidence="1" id="KW-0344">Guanine-nucleotide releasing factor</keyword>
<dbReference type="PROSITE" id="PS00626">
    <property type="entry name" value="RCC1_2"/>
    <property type="match status" value="1"/>
</dbReference>
<dbReference type="STRING" id="1230338.MOMA_05716"/>
<reference evidence="5 6" key="1">
    <citation type="journal article" date="2013" name="Genome Announc.">
        <title>Genome Sequence of Moraxella macacae 0408225, a Novel Bacterial Species Isolated from a Cynomolgus Macaque with Epistaxis.</title>
        <authorList>
            <person name="Ladner J.T."/>
            <person name="Whitehouse C.A."/>
            <person name="Koroleva G.I."/>
            <person name="Palacios G.F."/>
        </authorList>
    </citation>
    <scope>NUCLEOTIDE SEQUENCE [LARGE SCALE GENOMIC DNA]</scope>
    <source>
        <strain evidence="5 6">0408225</strain>
    </source>
</reference>
<dbReference type="EMBL" id="ANIN01000002">
    <property type="protein sequence ID" value="ELA08033.1"/>
    <property type="molecule type" value="Genomic_DNA"/>
</dbReference>
<dbReference type="Gene3D" id="2.60.40.10">
    <property type="entry name" value="Immunoglobulins"/>
    <property type="match status" value="1"/>
</dbReference>
<comment type="caution">
    <text evidence="5">The sequence shown here is derived from an EMBL/GenBank/DDBJ whole genome shotgun (WGS) entry which is preliminary data.</text>
</comment>
<dbReference type="eggNOG" id="COG5184">
    <property type="taxonomic scope" value="Bacteria"/>
</dbReference>
<dbReference type="Pfam" id="PF25390">
    <property type="entry name" value="WD40_RLD"/>
    <property type="match status" value="1"/>
</dbReference>
<dbReference type="RefSeq" id="WP_009501545.1">
    <property type="nucleotide sequence ID" value="NZ_ANIN01000002.1"/>
</dbReference>
<dbReference type="InterPro" id="IPR051553">
    <property type="entry name" value="Ran_GTPase-activating"/>
</dbReference>
<dbReference type="Gene3D" id="2.130.10.30">
    <property type="entry name" value="Regulator of chromosome condensation 1/beta-lactamase-inhibitor protein II"/>
    <property type="match status" value="3"/>
</dbReference>
<dbReference type="PRINTS" id="PR00633">
    <property type="entry name" value="RCCNDNSATION"/>
</dbReference>
<evidence type="ECO:0000259" key="4">
    <source>
        <dbReference type="Pfam" id="PF25390"/>
    </source>
</evidence>
<evidence type="ECO:0000313" key="5">
    <source>
        <dbReference type="EMBL" id="ELA08033.1"/>
    </source>
</evidence>
<evidence type="ECO:0000256" key="1">
    <source>
        <dbReference type="ARBA" id="ARBA00022658"/>
    </source>
</evidence>
<dbReference type="Proteomes" id="UP000023795">
    <property type="component" value="Unassembled WGS sequence"/>
</dbReference>
<dbReference type="InterPro" id="IPR058923">
    <property type="entry name" value="RCC1-like_dom"/>
</dbReference>
<dbReference type="AlphaFoldDB" id="L2F6G3"/>
<sequence length="622" mass="66408">MPRPLYTTLAISVMSLMLTACGNHTSSSNPSNSNPAKVDKVAPTLTLPKLTSTNQTDFNLAGKVSDNQDTLGLNVIVKNLTTGKQTQSVTDADGNFILNTKLTSGENKLQISVSDKAGNQANLTQKIILDNTAPVLTLTTQITDEISRTSQIVLTGVASDNLPQPLKLSIIQADNTQNFDIPSTGKFTIPVGLIAGDNQFIVSVSDSAGNTVKQNGKVYFGNTLAAGGSHTGAIVDGKVYAWGRNNLGQVGMGKTTSLKDTDHSTRPYLITQAPNNAVSISFSQNHSALLTKDGKVYTWGDDENGELGRGDSGRTICTDKVANCRLTIGAVDGLNDVISIASGYAHRLALTKSGEVWAFGSNSQGQLGQNVSVKNSSKPVKVNFNNVNVGKIIQVIASADTSYALDNKGQVWAWGSNQYGNLGNDKICDENDKTLTPNCLVNSSTPLFVPFASDVKISELAAGRDHLLAMTDKGQVYAWGLNFSSQVGYHGEGYVYTNKEWAENIGKPTLLPWSTKKTAKHIYANGNTSYVMFNNHTIQPWGLFGETDALGITDYLDLNEPTDKLANLTVTDMAVGALHQVAKDKNGGVLTWGWSFEGSLGDGATLANTRMYNTPIKVSIKP</sequence>
<evidence type="ECO:0000313" key="6">
    <source>
        <dbReference type="Proteomes" id="UP000023795"/>
    </source>
</evidence>